<sequence length="286" mass="33163">MTEKIDLEATPPYHHQIPPYGRLGQPYILTKHNIIYENDVTYKQRRMSWSCLQKNRLNEQLNKCFPFVFVKTIGLSLLLNSIIQIGLQIALMATNGALWWVGAGIWGGVYLLITALLTLLLIPIRSYWLFIITYLMHLFGILVAIGAYLVVNIIAISEYTVLCSYFPNCFNGQVKSLNYIMFFLGVICLIIILLYCIFMPFYILDVFNQCKEFKKESNKKPKKYFAKNENYTEFENGTTGQLKHSVMYAQNNLEFYEDSQNQSAKEISVLQQPISNNIKQYYSDQV</sequence>
<feature type="transmembrane region" description="Helical" evidence="1">
    <location>
        <begin position="97"/>
        <end position="122"/>
    </location>
</feature>
<comment type="caution">
    <text evidence="2">The sequence shown here is derived from an EMBL/GenBank/DDBJ whole genome shotgun (WGS) entry which is preliminary data.</text>
</comment>
<feature type="transmembrane region" description="Helical" evidence="1">
    <location>
        <begin position="64"/>
        <end position="91"/>
    </location>
</feature>
<dbReference type="AlphaFoldDB" id="A0A813RKY3"/>
<dbReference type="Proteomes" id="UP000663879">
    <property type="component" value="Unassembled WGS sequence"/>
</dbReference>
<feature type="transmembrane region" description="Helical" evidence="1">
    <location>
        <begin position="177"/>
        <end position="204"/>
    </location>
</feature>
<feature type="transmembrane region" description="Helical" evidence="1">
    <location>
        <begin position="134"/>
        <end position="157"/>
    </location>
</feature>
<reference evidence="2" key="1">
    <citation type="submission" date="2021-02" db="EMBL/GenBank/DDBJ databases">
        <authorList>
            <person name="Nowell W R."/>
        </authorList>
    </citation>
    <scope>NUCLEOTIDE SEQUENCE</scope>
    <source>
        <strain evidence="2">Ploen Becks lab</strain>
    </source>
</reference>
<proteinExistence type="predicted"/>
<dbReference type="EMBL" id="CAJNOC010000608">
    <property type="protein sequence ID" value="CAF0782334.1"/>
    <property type="molecule type" value="Genomic_DNA"/>
</dbReference>
<protein>
    <recommendedName>
        <fullName evidence="4">Transmembrane protein</fullName>
    </recommendedName>
</protein>
<name>A0A813RKY3_9BILA</name>
<keyword evidence="1" id="KW-0472">Membrane</keyword>
<keyword evidence="1" id="KW-0812">Transmembrane</keyword>
<keyword evidence="3" id="KW-1185">Reference proteome</keyword>
<gene>
    <name evidence="2" type="ORF">OXX778_LOCUS5530</name>
</gene>
<organism evidence="2 3">
    <name type="scientific">Brachionus calyciflorus</name>
    <dbReference type="NCBI Taxonomy" id="104777"/>
    <lineage>
        <taxon>Eukaryota</taxon>
        <taxon>Metazoa</taxon>
        <taxon>Spiralia</taxon>
        <taxon>Gnathifera</taxon>
        <taxon>Rotifera</taxon>
        <taxon>Eurotatoria</taxon>
        <taxon>Monogononta</taxon>
        <taxon>Pseudotrocha</taxon>
        <taxon>Ploima</taxon>
        <taxon>Brachionidae</taxon>
        <taxon>Brachionus</taxon>
    </lineage>
</organism>
<evidence type="ECO:0000256" key="1">
    <source>
        <dbReference type="SAM" id="Phobius"/>
    </source>
</evidence>
<evidence type="ECO:0000313" key="3">
    <source>
        <dbReference type="Proteomes" id="UP000663879"/>
    </source>
</evidence>
<keyword evidence="1" id="KW-1133">Transmembrane helix</keyword>
<evidence type="ECO:0000313" key="2">
    <source>
        <dbReference type="EMBL" id="CAF0782334.1"/>
    </source>
</evidence>
<accession>A0A813RKY3</accession>
<evidence type="ECO:0008006" key="4">
    <source>
        <dbReference type="Google" id="ProtNLM"/>
    </source>
</evidence>